<dbReference type="SMART" id="SM00086">
    <property type="entry name" value="PAC"/>
    <property type="match status" value="1"/>
</dbReference>
<dbReference type="EMBL" id="FOSC01000010">
    <property type="protein sequence ID" value="SFK11339.1"/>
    <property type="molecule type" value="Genomic_DNA"/>
</dbReference>
<dbReference type="InterPro" id="IPR000700">
    <property type="entry name" value="PAS-assoc_C"/>
</dbReference>
<dbReference type="Gene3D" id="3.30.450.20">
    <property type="entry name" value="PAS domain"/>
    <property type="match status" value="1"/>
</dbReference>
<dbReference type="PROSITE" id="PS50113">
    <property type="entry name" value="PAC"/>
    <property type="match status" value="1"/>
</dbReference>
<dbReference type="InterPro" id="IPR001610">
    <property type="entry name" value="PAC"/>
</dbReference>
<feature type="transmembrane region" description="Helical" evidence="2">
    <location>
        <begin position="21"/>
        <end position="43"/>
    </location>
</feature>
<dbReference type="SUPFAM" id="SSF55073">
    <property type="entry name" value="Nucleotide cyclase"/>
    <property type="match status" value="1"/>
</dbReference>
<comment type="cofactor">
    <cofactor evidence="1">
        <name>Mg(2+)</name>
        <dbReference type="ChEBI" id="CHEBI:18420"/>
    </cofactor>
</comment>
<feature type="domain" description="GGDEF" evidence="6">
    <location>
        <begin position="405"/>
        <end position="538"/>
    </location>
</feature>
<dbReference type="InterPro" id="IPR000160">
    <property type="entry name" value="GGDEF_dom"/>
</dbReference>
<dbReference type="Pfam" id="PF17149">
    <property type="entry name" value="CHASE5"/>
    <property type="match status" value="1"/>
</dbReference>
<dbReference type="SMART" id="SM00091">
    <property type="entry name" value="PAS"/>
    <property type="match status" value="1"/>
</dbReference>
<evidence type="ECO:0000259" key="5">
    <source>
        <dbReference type="PROSITE" id="PS50885"/>
    </source>
</evidence>
<dbReference type="Proteomes" id="UP000199445">
    <property type="component" value="Unassembled WGS sequence"/>
</dbReference>
<evidence type="ECO:0000259" key="6">
    <source>
        <dbReference type="PROSITE" id="PS50887"/>
    </source>
</evidence>
<keyword evidence="8" id="KW-1185">Reference proteome</keyword>
<dbReference type="NCBIfam" id="TIGR00229">
    <property type="entry name" value="sensory_box"/>
    <property type="match status" value="1"/>
</dbReference>
<dbReference type="PANTHER" id="PTHR46663:SF3">
    <property type="entry name" value="SLL0267 PROTEIN"/>
    <property type="match status" value="1"/>
</dbReference>
<dbReference type="CDD" id="cd00130">
    <property type="entry name" value="PAS"/>
    <property type="match status" value="1"/>
</dbReference>
<dbReference type="InterPro" id="IPR052163">
    <property type="entry name" value="DGC-Regulatory_Protein"/>
</dbReference>
<dbReference type="Pfam" id="PF00990">
    <property type="entry name" value="GGDEF"/>
    <property type="match status" value="1"/>
</dbReference>
<dbReference type="SUPFAM" id="SSF55785">
    <property type="entry name" value="PYP-like sensor domain (PAS domain)"/>
    <property type="match status" value="1"/>
</dbReference>
<dbReference type="InterPro" id="IPR035965">
    <property type="entry name" value="PAS-like_dom_sf"/>
</dbReference>
<dbReference type="PROSITE" id="PS50887">
    <property type="entry name" value="GGDEF"/>
    <property type="match status" value="1"/>
</dbReference>
<evidence type="ECO:0000259" key="3">
    <source>
        <dbReference type="PROSITE" id="PS50112"/>
    </source>
</evidence>
<keyword evidence="2" id="KW-0812">Transmembrane</keyword>
<evidence type="ECO:0000256" key="1">
    <source>
        <dbReference type="ARBA" id="ARBA00001946"/>
    </source>
</evidence>
<reference evidence="7 8" key="1">
    <citation type="submission" date="2016-10" db="EMBL/GenBank/DDBJ databases">
        <authorList>
            <person name="de Groot N.N."/>
        </authorList>
    </citation>
    <scope>NUCLEOTIDE SEQUENCE [LARGE SCALE GENOMIC DNA]</scope>
    <source>
        <strain evidence="7 8">IBRC-M 10445</strain>
    </source>
</reference>
<sequence>MADLPAPLTRLRAASPLSFRLLAWILLFSSAFTLLTSGMQIYFDYRTDLGEIRESLERIESGSRSSLARSLWALDDQSIQTQLEGILGLPDIDHLRLRIEPDSELVMGSLPPRHDTLTHSFPLFHNSGEKVLLGELTISANTNRLYSDLQRRVGMIIGSQFLTVFIVAILSLWIFRYLVTRHLTAMADYARDLSLQNLSNPLVLDRPDTRANRQDELGLVTEAINDMRERLNEDVERRERDAKDILKFSKAIEQSPSSVLICDKHWRIEYANLKFAQLTGHQAANIVGQHPSAVINQELSSHHDRRFWQGVKLQVQRVGVWQGEINSLRRNGERYWEQLVITTIKDANGEINGYLIVGEDISIRKRYEQQLLRQANYDILTGLPNRMLAMDRLKLALAQSRRDKTEVGLMFLDLDNFKQINDTLGHDAGDTLLIEASRRVSSCLRGASTVARLGGDEFLVILPGLSDPDAPCQVAERILETFAAPYQLADQEVMVTTSIGIATFPTDSDDIGSLLRYADTAMYKAKRSGKSAYARYTPDIV</sequence>
<dbReference type="GO" id="GO:0016020">
    <property type="term" value="C:membrane"/>
    <property type="evidence" value="ECO:0007669"/>
    <property type="project" value="InterPro"/>
</dbReference>
<evidence type="ECO:0000259" key="4">
    <source>
        <dbReference type="PROSITE" id="PS50113"/>
    </source>
</evidence>
<dbReference type="InterPro" id="IPR043128">
    <property type="entry name" value="Rev_trsase/Diguanyl_cyclase"/>
</dbReference>
<feature type="domain" description="HAMP" evidence="5">
    <location>
        <begin position="177"/>
        <end position="236"/>
    </location>
</feature>
<evidence type="ECO:0000313" key="7">
    <source>
        <dbReference type="EMBL" id="SFK11339.1"/>
    </source>
</evidence>
<dbReference type="InterPro" id="IPR000014">
    <property type="entry name" value="PAS"/>
</dbReference>
<dbReference type="RefSeq" id="WP_091705896.1">
    <property type="nucleotide sequence ID" value="NZ_BMYN01000006.1"/>
</dbReference>
<dbReference type="CDD" id="cd01949">
    <property type="entry name" value="GGDEF"/>
    <property type="match status" value="1"/>
</dbReference>
<dbReference type="InterPro" id="IPR003660">
    <property type="entry name" value="HAMP_dom"/>
</dbReference>
<organism evidence="7 8">
    <name type="scientific">Marinobacter persicus</name>
    <dbReference type="NCBI Taxonomy" id="930118"/>
    <lineage>
        <taxon>Bacteria</taxon>
        <taxon>Pseudomonadati</taxon>
        <taxon>Pseudomonadota</taxon>
        <taxon>Gammaproteobacteria</taxon>
        <taxon>Pseudomonadales</taxon>
        <taxon>Marinobacteraceae</taxon>
        <taxon>Marinobacter</taxon>
    </lineage>
</organism>
<protein>
    <submittedName>
        <fullName evidence="7">PAS domain S-box-containing protein/diguanylate cyclase (GGDEF) domain-containing protein</fullName>
    </submittedName>
</protein>
<proteinExistence type="predicted"/>
<dbReference type="GO" id="GO:0007165">
    <property type="term" value="P:signal transduction"/>
    <property type="evidence" value="ECO:0007669"/>
    <property type="project" value="InterPro"/>
</dbReference>
<dbReference type="AlphaFoldDB" id="A0A1I3WVZ8"/>
<dbReference type="Gene3D" id="3.30.70.270">
    <property type="match status" value="1"/>
</dbReference>
<dbReference type="PROSITE" id="PS50112">
    <property type="entry name" value="PAS"/>
    <property type="match status" value="1"/>
</dbReference>
<dbReference type="PROSITE" id="PS50885">
    <property type="entry name" value="HAMP"/>
    <property type="match status" value="1"/>
</dbReference>
<dbReference type="Pfam" id="PF13426">
    <property type="entry name" value="PAS_9"/>
    <property type="match status" value="1"/>
</dbReference>
<name>A0A1I3WVZ8_9GAMM</name>
<keyword evidence="2" id="KW-0472">Membrane</keyword>
<accession>A0A1I3WVZ8</accession>
<dbReference type="NCBIfam" id="TIGR00254">
    <property type="entry name" value="GGDEF"/>
    <property type="match status" value="1"/>
</dbReference>
<feature type="transmembrane region" description="Helical" evidence="2">
    <location>
        <begin position="153"/>
        <end position="175"/>
    </location>
</feature>
<feature type="domain" description="PAC" evidence="4">
    <location>
        <begin position="321"/>
        <end position="373"/>
    </location>
</feature>
<keyword evidence="2" id="KW-1133">Transmembrane helix</keyword>
<dbReference type="FunFam" id="3.30.70.270:FF:000001">
    <property type="entry name" value="Diguanylate cyclase domain protein"/>
    <property type="match status" value="1"/>
</dbReference>
<feature type="domain" description="PAS" evidence="3">
    <location>
        <begin position="244"/>
        <end position="289"/>
    </location>
</feature>
<gene>
    <name evidence="7" type="ORF">SAMN05216429_110152</name>
</gene>
<evidence type="ECO:0000313" key="8">
    <source>
        <dbReference type="Proteomes" id="UP000199445"/>
    </source>
</evidence>
<dbReference type="InterPro" id="IPR033414">
    <property type="entry name" value="Sensor_dom"/>
</dbReference>
<dbReference type="CDD" id="cd06225">
    <property type="entry name" value="HAMP"/>
    <property type="match status" value="1"/>
</dbReference>
<dbReference type="Gene3D" id="6.10.340.10">
    <property type="match status" value="1"/>
</dbReference>
<dbReference type="GO" id="GO:0003824">
    <property type="term" value="F:catalytic activity"/>
    <property type="evidence" value="ECO:0007669"/>
    <property type="project" value="UniProtKB-ARBA"/>
</dbReference>
<dbReference type="InterPro" id="IPR029787">
    <property type="entry name" value="Nucleotide_cyclase"/>
</dbReference>
<dbReference type="SMART" id="SM00304">
    <property type="entry name" value="HAMP"/>
    <property type="match status" value="1"/>
</dbReference>
<dbReference type="PANTHER" id="PTHR46663">
    <property type="entry name" value="DIGUANYLATE CYCLASE DGCT-RELATED"/>
    <property type="match status" value="1"/>
</dbReference>
<dbReference type="OrthoDB" id="9799509at2"/>
<dbReference type="SMART" id="SM00267">
    <property type="entry name" value="GGDEF"/>
    <property type="match status" value="1"/>
</dbReference>
<evidence type="ECO:0000256" key="2">
    <source>
        <dbReference type="SAM" id="Phobius"/>
    </source>
</evidence>